<gene>
    <name evidence="2" type="ordered locus">PECL_1387</name>
</gene>
<dbReference type="KEGG" id="pce:PECL_1387"/>
<dbReference type="eggNOG" id="COG4403">
    <property type="taxonomic scope" value="Bacteria"/>
</dbReference>
<proteinExistence type="predicted"/>
<dbReference type="HOGENOM" id="CLU_344798_0_0_9"/>
<evidence type="ECO:0000313" key="2">
    <source>
        <dbReference type="EMBL" id="AEV95613.1"/>
    </source>
</evidence>
<sequence length="820" mass="94766">MKNELVFSKFSAVVAEQYLDKLHQMIWEHHSLLVKPMRLQETMMNEIMIEIDTICRRALVYEFKQFEMRTTGQLTFQEGSTKCLIHFCSQINSSYVAKFMQRYAYLDGLIKRRIPMIINFGGSVLEDFDSDRFQLGQKILNCTGSQLRIEDFNYQRNDTRNGAQKVLVIITSFGKIVYKPHRLNNDIFFEKMLGLLNKKSGKKTKLVGVKSITVDLHGWQEYINQSEFKGSPSEYYYEFGILAAWAWLFKIGDLHNGNVLQTAQGIRVIDLENLMTNQISDESSEKIGDCYSNFIRDSVLGSLLLPLHIKFYNETIDYSGFRGSKEQYIKVNQLVDLGTDNLRFDFTEKRIIKNDLELKNEPVVRYQKVINQGFIIGVQFIQEHLSEVKRLLDGTYSRQLVASSDFYKKLQGNMTHPKYATSMEQVNGLIGMQVEFSNLDNQKILTDLKNYDIPYQECEINEKDINYLIFQVSKITPFQIDQQLELIRCALKTLEESPAQAKVTSDITNVKQRIFKMDFEHSILFISQFNEDQRLIMAPIDCSLWVGLGEIENILLFSDRNNTDLVQRTLKTVLEMYPVEQLIAEGLLSGYNGVGAYLLVLAHLKSKWAIQQMHLILNELLHSELLIQDWSFFEGAGSLVWIVFQLAAHTDFKKQCSKLLVMLKKQFDVKKVKSRIEKKLIVICLGKIVDRRDLPRNINYPIRGSVREGVLLVNLSSIKSSNYLEEYLKKAWGKQAFKVPTKNDSIQNGLIGKLLVAKRLDYYGKKKEQKKRELMARIDAKNPRVLGETWGVGYAGLQYYLLAEQTGNADLLFCKVGWDD</sequence>
<accession>G8PEK4</accession>
<dbReference type="AlphaFoldDB" id="G8PEK4"/>
<reference evidence="2 3" key="1">
    <citation type="journal article" date="2012" name="J. Bacteriol.">
        <title>Complete Genome Sequence of the Beer Spoilage Organism Pediococcus claussenii ATCC BAA-344T.</title>
        <authorList>
            <person name="Pittet V."/>
            <person name="Abegunde T."/>
            <person name="Marfleet T."/>
            <person name="Haakensen M."/>
            <person name="Morrow K."/>
            <person name="Jayaprakash T."/>
            <person name="Schroeder K."/>
            <person name="Trost B."/>
            <person name="Byrns S."/>
            <person name="Bergsveinson J."/>
            <person name="Kusalik A."/>
            <person name="Ziola B."/>
        </authorList>
    </citation>
    <scope>NUCLEOTIDE SEQUENCE [LARGE SCALE GENOMIC DNA]</scope>
    <source>
        <strain evidence="2 3">ATCC BAA-344</strain>
    </source>
</reference>
<evidence type="ECO:0000259" key="1">
    <source>
        <dbReference type="Pfam" id="PF13575"/>
    </source>
</evidence>
<dbReference type="Pfam" id="PF13575">
    <property type="entry name" value="DUF4135"/>
    <property type="match status" value="1"/>
</dbReference>
<dbReference type="PATRIC" id="fig|701521.8.peg.1292"/>
<feature type="domain" description="Lantibiotic biosynthesis protein dehydration" evidence="1">
    <location>
        <begin position="103"/>
        <end position="457"/>
    </location>
</feature>
<dbReference type="RefSeq" id="WP_014215807.1">
    <property type="nucleotide sequence ID" value="NC_016605.1"/>
</dbReference>
<keyword evidence="3" id="KW-1185">Reference proteome</keyword>
<dbReference type="InterPro" id="IPR025410">
    <property type="entry name" value="Lant_dehyd"/>
</dbReference>
<dbReference type="Proteomes" id="UP000005444">
    <property type="component" value="Chromosome"/>
</dbReference>
<protein>
    <recommendedName>
        <fullName evidence="1">Lantibiotic biosynthesis protein dehydration domain-containing protein</fullName>
    </recommendedName>
</protein>
<evidence type="ECO:0000313" key="3">
    <source>
        <dbReference type="Proteomes" id="UP000005444"/>
    </source>
</evidence>
<dbReference type="EMBL" id="CP003137">
    <property type="protein sequence ID" value="AEV95613.1"/>
    <property type="molecule type" value="Genomic_DNA"/>
</dbReference>
<organism evidence="2 3">
    <name type="scientific">Pediococcus claussenii (strain ATCC BAA-344 / DSM 14800 / JCM 18046 / KCTC 3811 / LMG 21948 / P06)</name>
    <dbReference type="NCBI Taxonomy" id="701521"/>
    <lineage>
        <taxon>Bacteria</taxon>
        <taxon>Bacillati</taxon>
        <taxon>Bacillota</taxon>
        <taxon>Bacilli</taxon>
        <taxon>Lactobacillales</taxon>
        <taxon>Lactobacillaceae</taxon>
        <taxon>Pediococcus</taxon>
    </lineage>
</organism>
<name>G8PEK4_PEDCP</name>
<dbReference type="STRING" id="701521.PECL_1387"/>